<dbReference type="Pfam" id="PF21056">
    <property type="entry name" value="ZSWIM1-3_RNaseH-like"/>
    <property type="match status" value="1"/>
</dbReference>
<accession>A0A225X034</accession>
<dbReference type="OrthoDB" id="90541at2759"/>
<keyword evidence="4" id="KW-1185">Reference proteome</keyword>
<dbReference type="InterPro" id="IPR048324">
    <property type="entry name" value="ZSWIM1-3_RNaseH-like"/>
</dbReference>
<feature type="domain" description="ZSWIM1/3 RNaseH-like" evidence="2">
    <location>
        <begin position="294"/>
        <end position="392"/>
    </location>
</feature>
<name>A0A225X034_9STRA</name>
<reference evidence="4" key="1">
    <citation type="submission" date="2017-03" db="EMBL/GenBank/DDBJ databases">
        <title>Phytopthora megakarya and P. palmivora, two closely related causual agents of cacao black pod achieved similar genome size and gene model numbers by different mechanisms.</title>
        <authorList>
            <person name="Ali S."/>
            <person name="Shao J."/>
            <person name="Larry D.J."/>
            <person name="Kronmiller B."/>
            <person name="Shen D."/>
            <person name="Strem M.D."/>
            <person name="Melnick R.L."/>
            <person name="Guiltinan M.J."/>
            <person name="Tyler B.M."/>
            <person name="Meinhardt L.W."/>
            <person name="Bailey B.A."/>
        </authorList>
    </citation>
    <scope>NUCLEOTIDE SEQUENCE [LARGE SCALE GENOMIC DNA]</scope>
    <source>
        <strain evidence="4">zdho120</strain>
    </source>
</reference>
<gene>
    <name evidence="3" type="ORF">PHMEG_0002731</name>
</gene>
<evidence type="ECO:0000313" key="4">
    <source>
        <dbReference type="Proteomes" id="UP000198211"/>
    </source>
</evidence>
<evidence type="ECO:0000313" key="3">
    <source>
        <dbReference type="EMBL" id="OWZ22540.1"/>
    </source>
</evidence>
<feature type="region of interest" description="Disordered" evidence="1">
    <location>
        <begin position="1"/>
        <end position="78"/>
    </location>
</feature>
<dbReference type="PANTHER" id="PTHR31569">
    <property type="entry name" value="SWIM-TYPE DOMAIN-CONTAINING PROTEIN"/>
    <property type="match status" value="1"/>
</dbReference>
<comment type="caution">
    <text evidence="3">The sequence shown here is derived from an EMBL/GenBank/DDBJ whole genome shotgun (WGS) entry which is preliminary data.</text>
</comment>
<protein>
    <recommendedName>
        <fullName evidence="2">ZSWIM1/3 RNaseH-like domain-containing protein</fullName>
    </recommendedName>
</protein>
<feature type="compositionally biased region" description="Basic residues" evidence="1">
    <location>
        <begin position="67"/>
        <end position="78"/>
    </location>
</feature>
<evidence type="ECO:0000259" key="2">
    <source>
        <dbReference type="Pfam" id="PF21056"/>
    </source>
</evidence>
<proteinExistence type="predicted"/>
<sequence length="393" mass="43835">MLSKQARTATKIHAHADAIAEVFQQPDEEDELQSHGDSDDKDYEEGQDSVGFSETASVDADSEGKQNSHRKSNPKLKVTKGSSLVEMTAVSTMRVGASVHGGFLEGFPLFCESWDKFHDAFHKFEESIYQHFSCLHPSLLEANRLSELKKNVKAEETDEKGIDARDVHCFLNRGVITAGPTIVRMLCRTNRKVVLKGNILQYDLKARVNVRVKLRPSGEGYHLVVNASGAPDHALTECRVGHDRILTFGSYQQHTLSRKGKRTTLRDIHNTIQESKQKFCGGSVDAERALAVLHEFIEATPGNTAEFIVDSENNIVRVVTFQSARQKRLFTAFPEVVLVDATHDTNVNGYKLFRFAVHDVFGLGQYVQHALVHTEEKANLALAVSVFKRNHPG</sequence>
<dbReference type="EMBL" id="NBNE01000128">
    <property type="protein sequence ID" value="OWZ22540.1"/>
    <property type="molecule type" value="Genomic_DNA"/>
</dbReference>
<organism evidence="3 4">
    <name type="scientific">Phytophthora megakarya</name>
    <dbReference type="NCBI Taxonomy" id="4795"/>
    <lineage>
        <taxon>Eukaryota</taxon>
        <taxon>Sar</taxon>
        <taxon>Stramenopiles</taxon>
        <taxon>Oomycota</taxon>
        <taxon>Peronosporomycetes</taxon>
        <taxon>Peronosporales</taxon>
        <taxon>Peronosporaceae</taxon>
        <taxon>Phytophthora</taxon>
    </lineage>
</organism>
<evidence type="ECO:0000256" key="1">
    <source>
        <dbReference type="SAM" id="MobiDB-lite"/>
    </source>
</evidence>
<dbReference type="PANTHER" id="PTHR31569:SF4">
    <property type="entry name" value="SWIM-TYPE DOMAIN-CONTAINING PROTEIN"/>
    <property type="match status" value="1"/>
</dbReference>
<dbReference type="InterPro" id="IPR052579">
    <property type="entry name" value="Zinc_finger_SWIM"/>
</dbReference>
<dbReference type="AlphaFoldDB" id="A0A225X034"/>
<dbReference type="Proteomes" id="UP000198211">
    <property type="component" value="Unassembled WGS sequence"/>
</dbReference>